<accession>A0A3B3BXX4</accession>
<protein>
    <submittedName>
        <fullName evidence="5">Interferon alpha/beta receptor 1a-like</fullName>
    </submittedName>
</protein>
<evidence type="ECO:0000256" key="1">
    <source>
        <dbReference type="SAM" id="MobiDB-lite"/>
    </source>
</evidence>
<evidence type="ECO:0000256" key="3">
    <source>
        <dbReference type="SAM" id="SignalP"/>
    </source>
</evidence>
<dbReference type="OMA" id="YHILYWE"/>
<feature type="signal peptide" evidence="3">
    <location>
        <begin position="1"/>
        <end position="18"/>
    </location>
</feature>
<evidence type="ECO:0000313" key="5">
    <source>
        <dbReference type="Ensembl" id="ENSOMEP00000010229.1"/>
    </source>
</evidence>
<dbReference type="PROSITE" id="PS50853">
    <property type="entry name" value="FN3"/>
    <property type="match status" value="1"/>
</dbReference>
<dbReference type="InterPro" id="IPR003961">
    <property type="entry name" value="FN3_dom"/>
</dbReference>
<feature type="transmembrane region" description="Helical" evidence="2">
    <location>
        <begin position="235"/>
        <end position="260"/>
    </location>
</feature>
<dbReference type="CTD" id="3588"/>
<dbReference type="KEGG" id="oml:112155444"/>
<keyword evidence="2" id="KW-0812">Transmembrane</keyword>
<keyword evidence="2" id="KW-1133">Transmembrane helix</keyword>
<dbReference type="Pfam" id="PF01108">
    <property type="entry name" value="Tissue_fac"/>
    <property type="match status" value="1"/>
</dbReference>
<dbReference type="Ensembl" id="ENSOMET00000017020.1">
    <property type="protein sequence ID" value="ENSOMEP00000010229.1"/>
    <property type="gene ID" value="ENSOMEG00000011502.1"/>
</dbReference>
<dbReference type="GO" id="GO:0004904">
    <property type="term" value="F:interferon receptor activity"/>
    <property type="evidence" value="ECO:0007669"/>
    <property type="project" value="TreeGrafter"/>
</dbReference>
<evidence type="ECO:0000259" key="4">
    <source>
        <dbReference type="PROSITE" id="PS50853"/>
    </source>
</evidence>
<feature type="region of interest" description="Disordered" evidence="1">
    <location>
        <begin position="332"/>
        <end position="365"/>
    </location>
</feature>
<proteinExistence type="predicted"/>
<feature type="chain" id="PRO_5017336414" evidence="3">
    <location>
        <begin position="19"/>
        <end position="398"/>
    </location>
</feature>
<feature type="compositionally biased region" description="Polar residues" evidence="1">
    <location>
        <begin position="332"/>
        <end position="355"/>
    </location>
</feature>
<reference evidence="5" key="1">
    <citation type="submission" date="2025-08" db="UniProtKB">
        <authorList>
            <consortium name="Ensembl"/>
        </authorList>
    </citation>
    <scope>IDENTIFICATION</scope>
</reference>
<dbReference type="InterPro" id="IPR015373">
    <property type="entry name" value="Interferon/interleukin_rcp_dom"/>
</dbReference>
<dbReference type="Gene3D" id="2.60.40.10">
    <property type="entry name" value="Immunoglobulins"/>
    <property type="match status" value="2"/>
</dbReference>
<dbReference type="GeneID" id="112155444"/>
<dbReference type="OrthoDB" id="9944680at2759"/>
<sequence>MIAVFLVCLLSEIRSSAAEAELPPPQDLTMLAINTNYTLRWNYAQSAAMPNQVTFTTEFMPTFLLVNKKKPHVWRTACKESPEQTCDLTNLDLYYYTIFKLRVRASANGIHSPWAVMDFCPETDAGIGPPSSVNLAPAGSNLEVVIVDPLTSANSSMREYIKDLKYNILYWEQDGDEQALVTKTISVNSNVVALPDLKPFTWYCVKVQSYTEYDNKNSSFTSPVCMNTDGHPPCWQIILIFLAFLVIVAPLVVLLIVGSFKCSRILKSMLHPQLPSFLLFESLRDPITSKGPQLIPANVDSEQLWDVAVCMKSPKLERLSLVKELAAPPSGQNLDTRLLRQTSSGSTDSGVYSTGGTSGNGAPDGVNRAVDFLPVKLKDKEAGLNSCLIAADEGINEM</sequence>
<name>A0A3B3BXX4_ORYME</name>
<dbReference type="GO" id="GO:0005886">
    <property type="term" value="C:plasma membrane"/>
    <property type="evidence" value="ECO:0007669"/>
    <property type="project" value="TreeGrafter"/>
</dbReference>
<dbReference type="Proteomes" id="UP000261560">
    <property type="component" value="Unplaced"/>
</dbReference>
<dbReference type="SUPFAM" id="SSF49265">
    <property type="entry name" value="Fibronectin type III"/>
    <property type="match status" value="2"/>
</dbReference>
<dbReference type="PANTHER" id="PTHR20859:SF85">
    <property type="entry name" value="INTERFERON ALPHA_BETA RECEPTOR 1 ISOFORM X1"/>
    <property type="match status" value="1"/>
</dbReference>
<dbReference type="GeneTree" id="ENSGT00940000158406"/>
<keyword evidence="2" id="KW-0472">Membrane</keyword>
<dbReference type="InterPro" id="IPR013783">
    <property type="entry name" value="Ig-like_fold"/>
</dbReference>
<evidence type="ECO:0000313" key="6">
    <source>
        <dbReference type="Proteomes" id="UP000261560"/>
    </source>
</evidence>
<keyword evidence="3" id="KW-0732">Signal</keyword>
<dbReference type="InterPro" id="IPR036116">
    <property type="entry name" value="FN3_sf"/>
</dbReference>
<dbReference type="CDD" id="cd00063">
    <property type="entry name" value="FN3"/>
    <property type="match status" value="1"/>
</dbReference>
<dbReference type="AlphaFoldDB" id="A0A3B3BXX4"/>
<dbReference type="PaxDb" id="30732-ENSOMEP00000010229"/>
<dbReference type="RefSeq" id="XP_024142833.1">
    <property type="nucleotide sequence ID" value="XM_024287065.2"/>
</dbReference>
<dbReference type="Pfam" id="PF09294">
    <property type="entry name" value="Interfer-bind"/>
    <property type="match status" value="1"/>
</dbReference>
<feature type="domain" description="Fibronectin type-III" evidence="4">
    <location>
        <begin position="129"/>
        <end position="231"/>
    </location>
</feature>
<organism evidence="5 6">
    <name type="scientific">Oryzias melastigma</name>
    <name type="common">Marine medaka</name>
    <dbReference type="NCBI Taxonomy" id="30732"/>
    <lineage>
        <taxon>Eukaryota</taxon>
        <taxon>Metazoa</taxon>
        <taxon>Chordata</taxon>
        <taxon>Craniata</taxon>
        <taxon>Vertebrata</taxon>
        <taxon>Euteleostomi</taxon>
        <taxon>Actinopterygii</taxon>
        <taxon>Neopterygii</taxon>
        <taxon>Teleostei</taxon>
        <taxon>Neoteleostei</taxon>
        <taxon>Acanthomorphata</taxon>
        <taxon>Ovalentaria</taxon>
        <taxon>Atherinomorphae</taxon>
        <taxon>Beloniformes</taxon>
        <taxon>Adrianichthyidae</taxon>
        <taxon>Oryziinae</taxon>
        <taxon>Oryzias</taxon>
    </lineage>
</organism>
<evidence type="ECO:0000256" key="2">
    <source>
        <dbReference type="SAM" id="Phobius"/>
    </source>
</evidence>
<dbReference type="InterPro" id="IPR050650">
    <property type="entry name" value="Type-II_Cytokine-TF_Rcpt"/>
</dbReference>
<dbReference type="STRING" id="30732.ENSOMEP00000010229"/>
<dbReference type="PANTHER" id="PTHR20859">
    <property type="entry name" value="INTERFERON/INTERLEUKIN RECEPTOR"/>
    <property type="match status" value="1"/>
</dbReference>
<reference evidence="5" key="2">
    <citation type="submission" date="2025-09" db="UniProtKB">
        <authorList>
            <consortium name="Ensembl"/>
        </authorList>
    </citation>
    <scope>IDENTIFICATION</scope>
</reference>
<keyword evidence="6" id="KW-1185">Reference proteome</keyword>